<dbReference type="InterPro" id="IPR029033">
    <property type="entry name" value="His_PPase_superfam"/>
</dbReference>
<evidence type="ECO:0000313" key="1">
    <source>
        <dbReference type="EMBL" id="SUZ81187.1"/>
    </source>
</evidence>
<dbReference type="Pfam" id="PF00300">
    <property type="entry name" value="His_Phos_1"/>
    <property type="match status" value="1"/>
</dbReference>
<organism evidence="1">
    <name type="scientific">marine metagenome</name>
    <dbReference type="NCBI Taxonomy" id="408172"/>
    <lineage>
        <taxon>unclassified sequences</taxon>
        <taxon>metagenomes</taxon>
        <taxon>ecological metagenomes</taxon>
    </lineage>
</organism>
<name>A0A381QTP2_9ZZZZ</name>
<protein>
    <recommendedName>
        <fullName evidence="2">Histidine phosphatase family protein</fullName>
    </recommendedName>
</protein>
<dbReference type="GO" id="GO:0016791">
    <property type="term" value="F:phosphatase activity"/>
    <property type="evidence" value="ECO:0007669"/>
    <property type="project" value="TreeGrafter"/>
</dbReference>
<dbReference type="SUPFAM" id="SSF53254">
    <property type="entry name" value="Phosphoglycerate mutase-like"/>
    <property type="match status" value="1"/>
</dbReference>
<evidence type="ECO:0008006" key="2">
    <source>
        <dbReference type="Google" id="ProtNLM"/>
    </source>
</evidence>
<reference evidence="1" key="1">
    <citation type="submission" date="2018-05" db="EMBL/GenBank/DDBJ databases">
        <authorList>
            <person name="Lanie J.A."/>
            <person name="Ng W.-L."/>
            <person name="Kazmierczak K.M."/>
            <person name="Andrzejewski T.M."/>
            <person name="Davidsen T.M."/>
            <person name="Wayne K.J."/>
            <person name="Tettelin H."/>
            <person name="Glass J.I."/>
            <person name="Rusch D."/>
            <person name="Podicherti R."/>
            <person name="Tsui H.-C.T."/>
            <person name="Winkler M.E."/>
        </authorList>
    </citation>
    <scope>NUCLEOTIDE SEQUENCE</scope>
</reference>
<dbReference type="AlphaFoldDB" id="A0A381QTP2"/>
<dbReference type="InterPro" id="IPR050275">
    <property type="entry name" value="PGM_Phosphatase"/>
</dbReference>
<sequence length="195" mass="21472">VEIVLVRHGLPMRVETKDGAAADPSLSRVGSIQAVEAADWLIGIKIDAIYSSPLRRARETAEPFAERSGLEIVIEDDVSEFDRDSSSYVPMEELKAQDYAAWKAFVDGGYGDDVDMLSFQATVVRGIEAIIRRHSGERVAVFCHGGVVNMWASHVLDTPPRLFTDVRYASASRFLCASTGERSLVSLNETQHLTD</sequence>
<dbReference type="CDD" id="cd07067">
    <property type="entry name" value="HP_PGM_like"/>
    <property type="match status" value="1"/>
</dbReference>
<proteinExistence type="predicted"/>
<dbReference type="PANTHER" id="PTHR48100">
    <property type="entry name" value="BROAD-SPECIFICITY PHOSPHATASE YOR283W-RELATED"/>
    <property type="match status" value="1"/>
</dbReference>
<accession>A0A381QTP2</accession>
<dbReference type="EMBL" id="UINC01001458">
    <property type="protein sequence ID" value="SUZ81187.1"/>
    <property type="molecule type" value="Genomic_DNA"/>
</dbReference>
<dbReference type="InterPro" id="IPR013078">
    <property type="entry name" value="His_Pase_superF_clade-1"/>
</dbReference>
<feature type="non-terminal residue" evidence="1">
    <location>
        <position position="1"/>
    </location>
</feature>
<dbReference type="GO" id="GO:0005829">
    <property type="term" value="C:cytosol"/>
    <property type="evidence" value="ECO:0007669"/>
    <property type="project" value="TreeGrafter"/>
</dbReference>
<gene>
    <name evidence="1" type="ORF">METZ01_LOCUS34041</name>
</gene>
<dbReference type="Gene3D" id="3.40.50.1240">
    <property type="entry name" value="Phosphoglycerate mutase-like"/>
    <property type="match status" value="1"/>
</dbReference>
<dbReference type="PANTHER" id="PTHR48100:SF44">
    <property type="entry name" value="PHOSPHATASE C1620.13-RELATED"/>
    <property type="match status" value="1"/>
</dbReference>
<dbReference type="SMART" id="SM00855">
    <property type="entry name" value="PGAM"/>
    <property type="match status" value="1"/>
</dbReference>